<protein>
    <submittedName>
        <fullName evidence="5">Molybdate transport system substrate-binding protein</fullName>
    </submittedName>
</protein>
<dbReference type="NCBIfam" id="TIGR01256">
    <property type="entry name" value="modA"/>
    <property type="match status" value="1"/>
</dbReference>
<dbReference type="InterPro" id="IPR050682">
    <property type="entry name" value="ModA/WtpA"/>
</dbReference>
<feature type="binding site" evidence="4">
    <location>
        <position position="152"/>
    </location>
    <ligand>
        <name>molybdate</name>
        <dbReference type="ChEBI" id="CHEBI:36264"/>
    </ligand>
</feature>
<keyword evidence="6" id="KW-1185">Reference proteome</keyword>
<dbReference type="EMBL" id="FQXD01000012">
    <property type="protein sequence ID" value="SHH73496.1"/>
    <property type="molecule type" value="Genomic_DNA"/>
</dbReference>
<dbReference type="Proteomes" id="UP000184079">
    <property type="component" value="Unassembled WGS sequence"/>
</dbReference>
<organism evidence="5 6">
    <name type="scientific">Virgibacillus chiguensis</name>
    <dbReference type="NCBI Taxonomy" id="411959"/>
    <lineage>
        <taxon>Bacteria</taxon>
        <taxon>Bacillati</taxon>
        <taxon>Bacillota</taxon>
        <taxon>Bacilli</taxon>
        <taxon>Bacillales</taxon>
        <taxon>Bacillaceae</taxon>
        <taxon>Virgibacillus</taxon>
    </lineage>
</organism>
<keyword evidence="4" id="KW-0500">Molybdenum</keyword>
<accession>A0A1M5VE50</accession>
<dbReference type="PIRSF" id="PIRSF004846">
    <property type="entry name" value="ModA"/>
    <property type="match status" value="1"/>
</dbReference>
<dbReference type="GO" id="GO:0046872">
    <property type="term" value="F:metal ion binding"/>
    <property type="evidence" value="ECO:0007669"/>
    <property type="project" value="UniProtKB-KW"/>
</dbReference>
<reference evidence="6" key="1">
    <citation type="submission" date="2016-11" db="EMBL/GenBank/DDBJ databases">
        <authorList>
            <person name="Varghese N."/>
            <person name="Submissions S."/>
        </authorList>
    </citation>
    <scope>NUCLEOTIDE SEQUENCE [LARGE SCALE GENOMIC DNA]</scope>
    <source>
        <strain evidence="6">CGMCC 1.6496</strain>
    </source>
</reference>
<evidence type="ECO:0000313" key="5">
    <source>
        <dbReference type="EMBL" id="SHH73496.1"/>
    </source>
</evidence>
<feature type="binding site" evidence="4">
    <location>
        <position position="199"/>
    </location>
    <ligand>
        <name>molybdate</name>
        <dbReference type="ChEBI" id="CHEBI:36264"/>
    </ligand>
</feature>
<evidence type="ECO:0000256" key="2">
    <source>
        <dbReference type="ARBA" id="ARBA00022723"/>
    </source>
</evidence>
<keyword evidence="2 4" id="KW-0479">Metal-binding</keyword>
<feature type="binding site" evidence="4">
    <location>
        <position position="181"/>
    </location>
    <ligand>
        <name>molybdate</name>
        <dbReference type="ChEBI" id="CHEBI:36264"/>
    </ligand>
</feature>
<dbReference type="Gene3D" id="3.40.190.10">
    <property type="entry name" value="Periplasmic binding protein-like II"/>
    <property type="match status" value="2"/>
</dbReference>
<dbReference type="GO" id="GO:0015689">
    <property type="term" value="P:molybdate ion transport"/>
    <property type="evidence" value="ECO:0007669"/>
    <property type="project" value="InterPro"/>
</dbReference>
<dbReference type="AlphaFoldDB" id="A0A1M5VE50"/>
<proteinExistence type="inferred from homology"/>
<gene>
    <name evidence="5" type="ORF">SAMN05421807_11268</name>
</gene>
<evidence type="ECO:0000256" key="4">
    <source>
        <dbReference type="PIRSR" id="PIRSR004846-1"/>
    </source>
</evidence>
<dbReference type="PANTHER" id="PTHR30632:SF0">
    <property type="entry name" value="SULFATE-BINDING PROTEIN"/>
    <property type="match status" value="1"/>
</dbReference>
<evidence type="ECO:0000256" key="3">
    <source>
        <dbReference type="ARBA" id="ARBA00022729"/>
    </source>
</evidence>
<dbReference type="InterPro" id="IPR005950">
    <property type="entry name" value="ModA"/>
</dbReference>
<feature type="binding site" evidence="4">
    <location>
        <position position="70"/>
    </location>
    <ligand>
        <name>molybdate</name>
        <dbReference type="ChEBI" id="CHEBI:36264"/>
    </ligand>
</feature>
<dbReference type="SUPFAM" id="SSF53850">
    <property type="entry name" value="Periplasmic binding protein-like II"/>
    <property type="match status" value="1"/>
</dbReference>
<evidence type="ECO:0000313" key="6">
    <source>
        <dbReference type="Proteomes" id="UP000184079"/>
    </source>
</evidence>
<keyword evidence="3" id="KW-0732">Signal</keyword>
<sequence>MKHIFILCISIVFLTGCSLFEEEQLFEQPAEQNKILVAADSSLKDVLPELITKFEKEHPTIAVEVNFASSGQLAGNIQQGAPIDLLLSANKEWTDTLKKEGLILNGSQKRFAHNQLVLISHTDKELSIEDLSDLKRAPFKELVLGDTVNVTAGDYAQKAFQSNEVNIWDTIKNKTVYVKDVADIMEKVKEDAQTLGVVYASNALQNEDINVIYEIDEHLHPPIVYETGITSYSTNHHDAKVLTDFISSKKATETFAAYGFGE</sequence>
<dbReference type="PROSITE" id="PS51257">
    <property type="entry name" value="PROKAR_LIPOPROTEIN"/>
    <property type="match status" value="1"/>
</dbReference>
<dbReference type="PANTHER" id="PTHR30632">
    <property type="entry name" value="MOLYBDATE-BINDING PERIPLASMIC PROTEIN"/>
    <property type="match status" value="1"/>
</dbReference>
<dbReference type="RefSeq" id="WP_073010517.1">
    <property type="nucleotide sequence ID" value="NZ_FQXD01000012.1"/>
</dbReference>
<comment type="similarity">
    <text evidence="1">Belongs to the bacterial solute-binding protein ModA family.</text>
</comment>
<feature type="binding site" evidence="4">
    <location>
        <position position="42"/>
    </location>
    <ligand>
        <name>molybdate</name>
        <dbReference type="ChEBI" id="CHEBI:36264"/>
    </ligand>
</feature>
<evidence type="ECO:0000256" key="1">
    <source>
        <dbReference type="ARBA" id="ARBA00009175"/>
    </source>
</evidence>
<dbReference type="GO" id="GO:0030973">
    <property type="term" value="F:molybdate ion binding"/>
    <property type="evidence" value="ECO:0007669"/>
    <property type="project" value="TreeGrafter"/>
</dbReference>
<name>A0A1M5VE50_9BACI</name>
<dbReference type="Pfam" id="PF13531">
    <property type="entry name" value="SBP_bac_11"/>
    <property type="match status" value="1"/>
</dbReference>